<dbReference type="InterPro" id="IPR015813">
    <property type="entry name" value="Pyrv/PenolPyrv_kinase-like_dom"/>
</dbReference>
<evidence type="ECO:0000256" key="3">
    <source>
        <dbReference type="ARBA" id="ARBA00022842"/>
    </source>
</evidence>
<dbReference type="PIRSF" id="PIRSF015582">
    <property type="entry name" value="Cit_lyase_B"/>
    <property type="match status" value="1"/>
</dbReference>
<sequence>MTMQPNTALRSWFFNGGHDQGLLLNAIESGPAVLVVDLEEFTPGGQKTAACKLFPTITEACQTAGIECAIRLDALDKGGEQQLALIAAARPQAVLLPQIERPEQLQALRALMDANGLADTAIVPTIETRAGLARLDDILTAAPRVTAALLGTGDLSADMGLAAEPQRMQLLQPARSEFVAACLRHGVEAIDGPWPERTDPPERPQAYNEDCRFSRTTGYRSRCALTPGQVLSWQTHTCTEHAY</sequence>
<evidence type="ECO:0000313" key="5">
    <source>
        <dbReference type="EMBL" id="UTW12033.1"/>
    </source>
</evidence>
<dbReference type="InterPro" id="IPR005000">
    <property type="entry name" value="Aldolase/citrate-lyase_domain"/>
</dbReference>
<evidence type="ECO:0000313" key="6">
    <source>
        <dbReference type="Proteomes" id="UP001058461"/>
    </source>
</evidence>
<dbReference type="PANTHER" id="PTHR32308">
    <property type="entry name" value="LYASE BETA SUBUNIT, PUTATIVE (AFU_ORTHOLOGUE AFUA_4G13030)-RELATED"/>
    <property type="match status" value="1"/>
</dbReference>
<dbReference type="InterPro" id="IPR040442">
    <property type="entry name" value="Pyrv_kinase-like_dom_sf"/>
</dbReference>
<dbReference type="RefSeq" id="WP_255854081.1">
    <property type="nucleotide sequence ID" value="NZ_CP073347.1"/>
</dbReference>
<keyword evidence="6" id="KW-1185">Reference proteome</keyword>
<organism evidence="5 6">
    <name type="scientific">Marinobacterium rhizophilum</name>
    <dbReference type="NCBI Taxonomy" id="420402"/>
    <lineage>
        <taxon>Bacteria</taxon>
        <taxon>Pseudomonadati</taxon>
        <taxon>Pseudomonadota</taxon>
        <taxon>Gammaproteobacteria</taxon>
        <taxon>Oceanospirillales</taxon>
        <taxon>Oceanospirillaceae</taxon>
        <taxon>Marinobacterium</taxon>
    </lineage>
</organism>
<dbReference type="SUPFAM" id="SSF51621">
    <property type="entry name" value="Phosphoenolpyruvate/pyruvate domain"/>
    <property type="match status" value="1"/>
</dbReference>
<accession>A0ABY5HKB3</accession>
<dbReference type="InterPro" id="IPR011206">
    <property type="entry name" value="Citrate_lyase_beta/mcl1/mcl2"/>
</dbReference>
<dbReference type="Pfam" id="PF03328">
    <property type="entry name" value="HpcH_HpaI"/>
    <property type="match status" value="1"/>
</dbReference>
<keyword evidence="2" id="KW-0479">Metal-binding</keyword>
<evidence type="ECO:0000256" key="1">
    <source>
        <dbReference type="ARBA" id="ARBA00001946"/>
    </source>
</evidence>
<name>A0ABY5HKB3_9GAMM</name>
<dbReference type="PANTHER" id="PTHR32308:SF10">
    <property type="entry name" value="CITRATE LYASE SUBUNIT BETA"/>
    <property type="match status" value="1"/>
</dbReference>
<protein>
    <recommendedName>
        <fullName evidence="4">HpcH/HpaI aldolase/citrate lyase domain-containing protein</fullName>
    </recommendedName>
</protein>
<gene>
    <name evidence="5" type="ORF">KDW95_22850</name>
</gene>
<comment type="cofactor">
    <cofactor evidence="1">
        <name>Mg(2+)</name>
        <dbReference type="ChEBI" id="CHEBI:18420"/>
    </cofactor>
</comment>
<dbReference type="Proteomes" id="UP001058461">
    <property type="component" value="Chromosome"/>
</dbReference>
<feature type="domain" description="HpcH/HpaI aldolase/citrate lyase" evidence="4">
    <location>
        <begin position="10"/>
        <end position="195"/>
    </location>
</feature>
<evidence type="ECO:0000259" key="4">
    <source>
        <dbReference type="Pfam" id="PF03328"/>
    </source>
</evidence>
<evidence type="ECO:0000256" key="2">
    <source>
        <dbReference type="ARBA" id="ARBA00022723"/>
    </source>
</evidence>
<proteinExistence type="predicted"/>
<reference evidence="5" key="1">
    <citation type="submission" date="2021-04" db="EMBL/GenBank/DDBJ databases">
        <title>Oceanospirillales bacteria with DddD are important DMSP degraders in coastal seawater.</title>
        <authorList>
            <person name="Liu J."/>
        </authorList>
    </citation>
    <scope>NUCLEOTIDE SEQUENCE</scope>
    <source>
        <strain evidence="5">D13-1</strain>
    </source>
</reference>
<keyword evidence="3" id="KW-0460">Magnesium</keyword>
<dbReference type="EMBL" id="CP073347">
    <property type="protein sequence ID" value="UTW12033.1"/>
    <property type="molecule type" value="Genomic_DNA"/>
</dbReference>
<dbReference type="Gene3D" id="3.20.20.60">
    <property type="entry name" value="Phosphoenolpyruvate-binding domains"/>
    <property type="match status" value="1"/>
</dbReference>